<feature type="compositionally biased region" description="Basic and acidic residues" evidence="1">
    <location>
        <begin position="40"/>
        <end position="50"/>
    </location>
</feature>
<evidence type="ECO:0000313" key="3">
    <source>
        <dbReference type="Proteomes" id="UP000265631"/>
    </source>
</evidence>
<dbReference type="Proteomes" id="UP000265631">
    <property type="component" value="Unassembled WGS sequence"/>
</dbReference>
<organism evidence="2 3">
    <name type="scientific">Fusarium flagelliforme</name>
    <dbReference type="NCBI Taxonomy" id="2675880"/>
    <lineage>
        <taxon>Eukaryota</taxon>
        <taxon>Fungi</taxon>
        <taxon>Dikarya</taxon>
        <taxon>Ascomycota</taxon>
        <taxon>Pezizomycotina</taxon>
        <taxon>Sordariomycetes</taxon>
        <taxon>Hypocreomycetidae</taxon>
        <taxon>Hypocreales</taxon>
        <taxon>Nectriaceae</taxon>
        <taxon>Fusarium</taxon>
        <taxon>Fusarium incarnatum-equiseti species complex</taxon>
    </lineage>
</organism>
<accession>A0A395MPT9</accession>
<proteinExistence type="predicted"/>
<evidence type="ECO:0000313" key="2">
    <source>
        <dbReference type="EMBL" id="RFN49946.1"/>
    </source>
</evidence>
<reference evidence="2 3" key="1">
    <citation type="journal article" date="2018" name="PLoS Pathog.">
        <title>Evolution of structural diversity of trichothecenes, a family of toxins produced by plant pathogenic and entomopathogenic fungi.</title>
        <authorList>
            <person name="Proctor R.H."/>
            <person name="McCormick S.P."/>
            <person name="Kim H.S."/>
            <person name="Cardoza R.E."/>
            <person name="Stanley A.M."/>
            <person name="Lindo L."/>
            <person name="Kelly A."/>
            <person name="Brown D.W."/>
            <person name="Lee T."/>
            <person name="Vaughan M.M."/>
            <person name="Alexander N.J."/>
            <person name="Busman M."/>
            <person name="Gutierrez S."/>
        </authorList>
    </citation>
    <scope>NUCLEOTIDE SEQUENCE [LARGE SCALE GENOMIC DNA]</scope>
    <source>
        <strain evidence="2 3">NRRL 13405</strain>
    </source>
</reference>
<protein>
    <submittedName>
        <fullName evidence="2">Uncharacterized protein</fullName>
    </submittedName>
</protein>
<dbReference type="EMBL" id="PXXK01000155">
    <property type="protein sequence ID" value="RFN49946.1"/>
    <property type="molecule type" value="Genomic_DNA"/>
</dbReference>
<name>A0A395MPT9_9HYPO</name>
<gene>
    <name evidence="2" type="ORF">FIE12Z_5744</name>
</gene>
<sequence>MWEDELAEEMRSGAPSIFWDENFVPDASICLSNILTLQDDEQKERKKEGEDAAVAAATP</sequence>
<comment type="caution">
    <text evidence="2">The sequence shown here is derived from an EMBL/GenBank/DDBJ whole genome shotgun (WGS) entry which is preliminary data.</text>
</comment>
<keyword evidence="3" id="KW-1185">Reference proteome</keyword>
<feature type="non-terminal residue" evidence="2">
    <location>
        <position position="59"/>
    </location>
</feature>
<feature type="region of interest" description="Disordered" evidence="1">
    <location>
        <begin position="40"/>
        <end position="59"/>
    </location>
</feature>
<evidence type="ECO:0000256" key="1">
    <source>
        <dbReference type="SAM" id="MobiDB-lite"/>
    </source>
</evidence>
<dbReference type="AlphaFoldDB" id="A0A395MPT9"/>